<accession>A0A914V483</accession>
<proteinExistence type="predicted"/>
<keyword evidence="1" id="KW-1185">Reference proteome</keyword>
<sequence length="193" mass="21149">MVRKDVVARETFCSNMIMPLSRQGGTSPHKIDNDEQGALGDLRPPHMAVHKCRAYRKRELVKQNDDALIYGDATSYSFAKGRTGAVERVGGWKRAPRKKTRDVGELVGRRKGAPAGGRGVRGAYVNALLTLVAILALVNGRTEAATTRRKVCRFHSPRAAASWRFIAPSSSSPRSRMRACAMSTVVSSLLNDR</sequence>
<organism evidence="1 2">
    <name type="scientific">Plectus sambesii</name>
    <dbReference type="NCBI Taxonomy" id="2011161"/>
    <lineage>
        <taxon>Eukaryota</taxon>
        <taxon>Metazoa</taxon>
        <taxon>Ecdysozoa</taxon>
        <taxon>Nematoda</taxon>
        <taxon>Chromadorea</taxon>
        <taxon>Plectida</taxon>
        <taxon>Plectina</taxon>
        <taxon>Plectoidea</taxon>
        <taxon>Plectidae</taxon>
        <taxon>Plectus</taxon>
    </lineage>
</organism>
<evidence type="ECO:0000313" key="1">
    <source>
        <dbReference type="Proteomes" id="UP000887566"/>
    </source>
</evidence>
<reference evidence="2" key="1">
    <citation type="submission" date="2022-11" db="UniProtKB">
        <authorList>
            <consortium name="WormBaseParasite"/>
        </authorList>
    </citation>
    <scope>IDENTIFICATION</scope>
</reference>
<dbReference type="WBParaSite" id="PSAMB.scaffold1529size30424.g13629.t1">
    <property type="protein sequence ID" value="PSAMB.scaffold1529size30424.g13629.t1"/>
    <property type="gene ID" value="PSAMB.scaffold1529size30424.g13629"/>
</dbReference>
<dbReference type="AlphaFoldDB" id="A0A914V483"/>
<dbReference type="Proteomes" id="UP000887566">
    <property type="component" value="Unplaced"/>
</dbReference>
<protein>
    <submittedName>
        <fullName evidence="2">Uncharacterized protein</fullName>
    </submittedName>
</protein>
<name>A0A914V483_9BILA</name>
<evidence type="ECO:0000313" key="2">
    <source>
        <dbReference type="WBParaSite" id="PSAMB.scaffold1529size30424.g13629.t1"/>
    </source>
</evidence>